<name>A0ABD5SAH1_9EURY</name>
<evidence type="ECO:0000313" key="2">
    <source>
        <dbReference type="Proteomes" id="UP001596442"/>
    </source>
</evidence>
<protein>
    <submittedName>
        <fullName evidence="1">Uncharacterized protein</fullName>
    </submittedName>
</protein>
<comment type="caution">
    <text evidence="1">The sequence shown here is derived from an EMBL/GenBank/DDBJ whole genome shotgun (WGS) entry which is preliminary data.</text>
</comment>
<evidence type="ECO:0000313" key="1">
    <source>
        <dbReference type="EMBL" id="MFC6753503.1"/>
    </source>
</evidence>
<proteinExistence type="predicted"/>
<dbReference type="RefSeq" id="WP_379781171.1">
    <property type="nucleotide sequence ID" value="NZ_JBHSWW010000104.1"/>
</dbReference>
<accession>A0ABD5SAH1</accession>
<reference evidence="1 2" key="1">
    <citation type="journal article" date="2019" name="Int. J. Syst. Evol. Microbiol.">
        <title>The Global Catalogue of Microorganisms (GCM) 10K type strain sequencing project: providing services to taxonomists for standard genome sequencing and annotation.</title>
        <authorList>
            <consortium name="The Broad Institute Genomics Platform"/>
            <consortium name="The Broad Institute Genome Sequencing Center for Infectious Disease"/>
            <person name="Wu L."/>
            <person name="Ma J."/>
        </authorList>
    </citation>
    <scope>NUCLEOTIDE SEQUENCE [LARGE SCALE GENOMIC DNA]</scope>
    <source>
        <strain evidence="1 2">CGMCC 1.3239</strain>
    </source>
</reference>
<organism evidence="1 2">
    <name type="scientific">Halorubrum tibetense</name>
    <dbReference type="NCBI Taxonomy" id="175631"/>
    <lineage>
        <taxon>Archaea</taxon>
        <taxon>Methanobacteriati</taxon>
        <taxon>Methanobacteriota</taxon>
        <taxon>Stenosarchaea group</taxon>
        <taxon>Halobacteria</taxon>
        <taxon>Halobacteriales</taxon>
        <taxon>Haloferacaceae</taxon>
        <taxon>Halorubrum</taxon>
    </lineage>
</organism>
<keyword evidence="2" id="KW-1185">Reference proteome</keyword>
<dbReference type="EMBL" id="JBHSWW010000104">
    <property type="protein sequence ID" value="MFC6753503.1"/>
    <property type="molecule type" value="Genomic_DNA"/>
</dbReference>
<dbReference type="Proteomes" id="UP001596442">
    <property type="component" value="Unassembled WGS sequence"/>
</dbReference>
<dbReference type="AlphaFoldDB" id="A0ABD5SAH1"/>
<gene>
    <name evidence="1" type="ORF">ACFQEU_08510</name>
</gene>
<sequence>MEFDRYRDAVAANRREHGFDAVDGGGSGFDLLWRTRDHDPSVGDVSVFATVVNGSGYDADDLVDTADRFRAVVARRTDDHADSVTRIGYVVVAVPDPDPDLLSTATSYVVADRRSNVFPIMYDLEEEAVHTHAVPRLKGRGIYRRQATDAEQLFEA</sequence>